<dbReference type="PANTHER" id="PTHR30024:SF17">
    <property type="entry name" value="SOLUTE-BINDING PROTEIN FAMILY 3_N-TERMINAL DOMAIN-CONTAINING PROTEIN"/>
    <property type="match status" value="1"/>
</dbReference>
<organism evidence="1">
    <name type="scientific">hydrothermal vent metagenome</name>
    <dbReference type="NCBI Taxonomy" id="652676"/>
    <lineage>
        <taxon>unclassified sequences</taxon>
        <taxon>metagenomes</taxon>
        <taxon>ecological metagenomes</taxon>
    </lineage>
</organism>
<dbReference type="PROSITE" id="PS51257">
    <property type="entry name" value="PROKAR_LIPOPROTEIN"/>
    <property type="match status" value="1"/>
</dbReference>
<evidence type="ECO:0000313" key="1">
    <source>
        <dbReference type="EMBL" id="VAX08679.1"/>
    </source>
</evidence>
<dbReference type="Gene3D" id="3.40.190.10">
    <property type="entry name" value="Periplasmic binding protein-like II"/>
    <property type="match status" value="2"/>
</dbReference>
<accession>A0A3B1ARU7</accession>
<reference evidence="1" key="1">
    <citation type="submission" date="2018-06" db="EMBL/GenBank/DDBJ databases">
        <authorList>
            <person name="Zhirakovskaya E."/>
        </authorList>
    </citation>
    <scope>NUCLEOTIDE SEQUENCE</scope>
</reference>
<dbReference type="SUPFAM" id="SSF53850">
    <property type="entry name" value="Periplasmic binding protein-like II"/>
    <property type="match status" value="1"/>
</dbReference>
<sequence length="308" mass="34866">MKILQEKISTSWSLLVLSMLLSLAACSERADDNYAPTFTTEVQTSGVEYIFGIHPLHNPQRLFEVFDPMMDYLSKNIDGVSFQLEASRNYPVFDQKLYERKFDFALPNPFQTINAINRGYKVFGKIGLDSNFRGIILVRKDSPIKEVLDLRGKAVSFPAPSALAATMMPQYFIQSHGVDVMTEIDNRYVGSQESSMMNVYLGQTVAAGTWPPPWNEFIKQRPEIAGELKVIWDTAPLVALGLVARPDIPEDIVRQVIELLTTPDEHGQGMDMLWRSEFSGVVTPANDETYFVVRDFLKKFANEVRPLE</sequence>
<dbReference type="PANTHER" id="PTHR30024">
    <property type="entry name" value="ALIPHATIC SULFONATES-BINDING PROTEIN-RELATED"/>
    <property type="match status" value="1"/>
</dbReference>
<dbReference type="AlphaFoldDB" id="A0A3B1ARU7"/>
<dbReference type="EMBL" id="UOFY01000028">
    <property type="protein sequence ID" value="VAX08679.1"/>
    <property type="molecule type" value="Genomic_DNA"/>
</dbReference>
<protein>
    <submittedName>
        <fullName evidence="1">ABC transporter, substrate-binding protein (Cluster 12, methionine/phosphonates)</fullName>
    </submittedName>
</protein>
<gene>
    <name evidence="1" type="ORF">MNBD_GAMMA25-894</name>
</gene>
<name>A0A3B1ARU7_9ZZZZ</name>
<dbReference type="Pfam" id="PF12974">
    <property type="entry name" value="Phosphonate-bd"/>
    <property type="match status" value="1"/>
</dbReference>
<proteinExistence type="predicted"/>